<dbReference type="InterPro" id="IPR047122">
    <property type="entry name" value="Trans-enoyl_RdTase-like"/>
</dbReference>
<comment type="similarity">
    <text evidence="1">Belongs to the zinc-containing alcohol dehydrogenase family.</text>
</comment>
<dbReference type="Proteomes" id="UP000054321">
    <property type="component" value="Unassembled WGS sequence"/>
</dbReference>
<dbReference type="InterPro" id="IPR036291">
    <property type="entry name" value="NAD(P)-bd_dom_sf"/>
</dbReference>
<dbReference type="FunCoup" id="A0A0C3GW45">
    <property type="interactions" value="172"/>
</dbReference>
<dbReference type="SUPFAM" id="SSF51735">
    <property type="entry name" value="NAD(P)-binding Rossmann-fold domains"/>
    <property type="match status" value="1"/>
</dbReference>
<dbReference type="Gene3D" id="3.40.50.720">
    <property type="entry name" value="NAD(P)-binding Rossmann-like Domain"/>
    <property type="match status" value="1"/>
</dbReference>
<keyword evidence="5" id="KW-1185">Reference proteome</keyword>
<dbReference type="EMBL" id="KN832877">
    <property type="protein sequence ID" value="KIN00301.1"/>
    <property type="molecule type" value="Genomic_DNA"/>
</dbReference>
<dbReference type="PANTHER" id="PTHR45348:SF2">
    <property type="entry name" value="ZINC-TYPE ALCOHOL DEHYDROGENASE-LIKE PROTEIN C2E1P3.01"/>
    <property type="match status" value="1"/>
</dbReference>
<dbReference type="Pfam" id="PF08240">
    <property type="entry name" value="ADH_N"/>
    <property type="match status" value="1"/>
</dbReference>
<accession>A0A0C3GW45</accession>
<dbReference type="Gene3D" id="3.90.180.10">
    <property type="entry name" value="Medium-chain alcohol dehydrogenases, catalytic domain"/>
    <property type="match status" value="1"/>
</dbReference>
<dbReference type="PANTHER" id="PTHR45348">
    <property type="entry name" value="HYPOTHETICAL OXIDOREDUCTASE (EUROFUNG)"/>
    <property type="match status" value="1"/>
</dbReference>
<dbReference type="GO" id="GO:0016651">
    <property type="term" value="F:oxidoreductase activity, acting on NAD(P)H"/>
    <property type="evidence" value="ECO:0007669"/>
    <property type="project" value="InterPro"/>
</dbReference>
<keyword evidence="2" id="KW-0560">Oxidoreductase</keyword>
<reference evidence="5" key="2">
    <citation type="submission" date="2015-01" db="EMBL/GenBank/DDBJ databases">
        <title>Evolutionary Origins and Diversification of the Mycorrhizal Mutualists.</title>
        <authorList>
            <consortium name="DOE Joint Genome Institute"/>
            <consortium name="Mycorrhizal Genomics Consortium"/>
            <person name="Kohler A."/>
            <person name="Kuo A."/>
            <person name="Nagy L.G."/>
            <person name="Floudas D."/>
            <person name="Copeland A."/>
            <person name="Barry K.W."/>
            <person name="Cichocki N."/>
            <person name="Veneault-Fourrey C."/>
            <person name="LaButti K."/>
            <person name="Lindquist E.A."/>
            <person name="Lipzen A."/>
            <person name="Lundell T."/>
            <person name="Morin E."/>
            <person name="Murat C."/>
            <person name="Riley R."/>
            <person name="Ohm R."/>
            <person name="Sun H."/>
            <person name="Tunlid A."/>
            <person name="Henrissat B."/>
            <person name="Grigoriev I.V."/>
            <person name="Hibbett D.S."/>
            <person name="Martin F."/>
        </authorList>
    </citation>
    <scope>NUCLEOTIDE SEQUENCE [LARGE SCALE GENOMIC DNA]</scope>
    <source>
        <strain evidence="5">Zn</strain>
    </source>
</reference>
<dbReference type="OrthoDB" id="48317at2759"/>
<dbReference type="AlphaFoldDB" id="A0A0C3GW45"/>
<proteinExistence type="inferred from homology"/>
<dbReference type="SUPFAM" id="SSF50129">
    <property type="entry name" value="GroES-like"/>
    <property type="match status" value="1"/>
</dbReference>
<name>A0A0C3GW45_OIDMZ</name>
<dbReference type="CDD" id="cd08249">
    <property type="entry name" value="enoyl_reductase_like"/>
    <property type="match status" value="1"/>
</dbReference>
<evidence type="ECO:0000256" key="2">
    <source>
        <dbReference type="ARBA" id="ARBA00023002"/>
    </source>
</evidence>
<evidence type="ECO:0000313" key="4">
    <source>
        <dbReference type="EMBL" id="KIN00301.1"/>
    </source>
</evidence>
<organism evidence="4 5">
    <name type="scientific">Oidiodendron maius (strain Zn)</name>
    <dbReference type="NCBI Taxonomy" id="913774"/>
    <lineage>
        <taxon>Eukaryota</taxon>
        <taxon>Fungi</taxon>
        <taxon>Dikarya</taxon>
        <taxon>Ascomycota</taxon>
        <taxon>Pezizomycotina</taxon>
        <taxon>Leotiomycetes</taxon>
        <taxon>Leotiomycetes incertae sedis</taxon>
        <taxon>Myxotrichaceae</taxon>
        <taxon>Oidiodendron</taxon>
    </lineage>
</organism>
<sequence>MSGKEPVNKAAYQPGKKAVTLEVSSAPYTSPPANCVVIKNHAIAINPIDWLIQEKGDLMYTHLKYPFVLGLDVAGEVVEVGKNVKRFQVGDRVLGYCRGVDKKVNSSAEGAFQHYTVLQADLTSHIPTSVTYESASVIPLGLATAAAGLFQEDQLGLHYPTLPPKPTGRTLLIWGGSTSVGCNAIQLGVAAGYEIFTTSSPKNFDYLKKLGASQVFDYNSNTVMQDIISAFDGKQAAGAMAIGDGAAEACMGILKATRGHKFVSLISFPLLREEPQHLAFLRTAYHFISWIISYKVKGLFNGVKSNFVNASTVAHNPVGKAVYVDFLPKALETGAFVPAPEPLVAGTGLASVQAAFDLQKQGVSAKKIVVSL</sequence>
<gene>
    <name evidence="4" type="ORF">OIDMADRAFT_145793</name>
</gene>
<feature type="domain" description="Enoyl reductase (ER)" evidence="3">
    <location>
        <begin position="18"/>
        <end position="370"/>
    </location>
</feature>
<evidence type="ECO:0000256" key="1">
    <source>
        <dbReference type="ARBA" id="ARBA00008072"/>
    </source>
</evidence>
<dbReference type="InterPro" id="IPR013154">
    <property type="entry name" value="ADH-like_N"/>
</dbReference>
<dbReference type="HOGENOM" id="CLU_026673_16_5_1"/>
<evidence type="ECO:0000259" key="3">
    <source>
        <dbReference type="SMART" id="SM00829"/>
    </source>
</evidence>
<protein>
    <recommendedName>
        <fullName evidence="3">Enoyl reductase (ER) domain-containing protein</fullName>
    </recommendedName>
</protein>
<reference evidence="4 5" key="1">
    <citation type="submission" date="2014-04" db="EMBL/GenBank/DDBJ databases">
        <authorList>
            <consortium name="DOE Joint Genome Institute"/>
            <person name="Kuo A."/>
            <person name="Martino E."/>
            <person name="Perotto S."/>
            <person name="Kohler A."/>
            <person name="Nagy L.G."/>
            <person name="Floudas D."/>
            <person name="Copeland A."/>
            <person name="Barry K.W."/>
            <person name="Cichocki N."/>
            <person name="Veneault-Fourrey C."/>
            <person name="LaButti K."/>
            <person name="Lindquist E.A."/>
            <person name="Lipzen A."/>
            <person name="Lundell T."/>
            <person name="Morin E."/>
            <person name="Murat C."/>
            <person name="Sun H."/>
            <person name="Tunlid A."/>
            <person name="Henrissat B."/>
            <person name="Grigoriev I.V."/>
            <person name="Hibbett D.S."/>
            <person name="Martin F."/>
            <person name="Nordberg H.P."/>
            <person name="Cantor M.N."/>
            <person name="Hua S.X."/>
        </authorList>
    </citation>
    <scope>NUCLEOTIDE SEQUENCE [LARGE SCALE GENOMIC DNA]</scope>
    <source>
        <strain evidence="4 5">Zn</strain>
    </source>
</reference>
<dbReference type="InterPro" id="IPR011032">
    <property type="entry name" value="GroES-like_sf"/>
</dbReference>
<dbReference type="InParanoid" id="A0A0C3GW45"/>
<evidence type="ECO:0000313" key="5">
    <source>
        <dbReference type="Proteomes" id="UP000054321"/>
    </source>
</evidence>
<dbReference type="InterPro" id="IPR020843">
    <property type="entry name" value="ER"/>
</dbReference>
<dbReference type="STRING" id="913774.A0A0C3GW45"/>
<dbReference type="SMART" id="SM00829">
    <property type="entry name" value="PKS_ER"/>
    <property type="match status" value="1"/>
</dbReference>